<keyword evidence="6" id="KW-1185">Reference proteome</keyword>
<keyword evidence="1" id="KW-0547">Nucleotide-binding</keyword>
<dbReference type="SUPFAM" id="SSF52540">
    <property type="entry name" value="P-loop containing nucleoside triphosphate hydrolases"/>
    <property type="match status" value="2"/>
</dbReference>
<protein>
    <submittedName>
        <fullName evidence="5">ABC-F family ATP-binding cassette domain-containing protein</fullName>
    </submittedName>
</protein>
<evidence type="ECO:0000259" key="4">
    <source>
        <dbReference type="PROSITE" id="PS50893"/>
    </source>
</evidence>
<evidence type="ECO:0000313" key="6">
    <source>
        <dbReference type="Proteomes" id="UP000298284"/>
    </source>
</evidence>
<dbReference type="EMBL" id="SRKZ01000005">
    <property type="protein sequence ID" value="TGD78967.1"/>
    <property type="molecule type" value="Genomic_DNA"/>
</dbReference>
<dbReference type="InterPro" id="IPR003593">
    <property type="entry name" value="AAA+_ATPase"/>
</dbReference>
<feature type="domain" description="ABC transporter" evidence="4">
    <location>
        <begin position="339"/>
        <end position="529"/>
    </location>
</feature>
<dbReference type="InterPro" id="IPR051309">
    <property type="entry name" value="ABCF_ATPase"/>
</dbReference>
<name>A0A4Z0MHZ9_9BACT</name>
<dbReference type="RefSeq" id="WP_135531956.1">
    <property type="nucleotide sequence ID" value="NZ_SRKZ01000005.1"/>
</dbReference>
<dbReference type="OrthoDB" id="1521973at2"/>
<feature type="region of interest" description="Disordered" evidence="3">
    <location>
        <begin position="252"/>
        <end position="275"/>
    </location>
</feature>
<dbReference type="InterPro" id="IPR017871">
    <property type="entry name" value="ABC_transporter-like_CS"/>
</dbReference>
<dbReference type="CDD" id="cd03221">
    <property type="entry name" value="ABCF_EF-3"/>
    <property type="match status" value="1"/>
</dbReference>
<reference evidence="5 6" key="1">
    <citation type="submission" date="2019-04" db="EMBL/GenBank/DDBJ databases">
        <authorList>
            <person name="Feng G."/>
            <person name="Zhang J."/>
            <person name="Zhu H."/>
        </authorList>
    </citation>
    <scope>NUCLEOTIDE SEQUENCE [LARGE SCALE GENOMIC DNA]</scope>
    <source>
        <strain evidence="5 6">JCM 19491</strain>
    </source>
</reference>
<dbReference type="GO" id="GO:0016887">
    <property type="term" value="F:ATP hydrolysis activity"/>
    <property type="evidence" value="ECO:0007669"/>
    <property type="project" value="InterPro"/>
</dbReference>
<dbReference type="PANTHER" id="PTHR42855">
    <property type="entry name" value="ABC TRANSPORTER ATP-BINDING SUBUNIT"/>
    <property type="match status" value="1"/>
</dbReference>
<feature type="compositionally biased region" description="Basic and acidic residues" evidence="3">
    <location>
        <begin position="252"/>
        <end position="267"/>
    </location>
</feature>
<dbReference type="Pfam" id="PF00005">
    <property type="entry name" value="ABC_tran"/>
    <property type="match status" value="2"/>
</dbReference>
<evidence type="ECO:0000256" key="3">
    <source>
        <dbReference type="SAM" id="MobiDB-lite"/>
    </source>
</evidence>
<dbReference type="PANTHER" id="PTHR42855:SF2">
    <property type="entry name" value="DRUG RESISTANCE ABC TRANSPORTER,ATP-BINDING PROTEIN"/>
    <property type="match status" value="1"/>
</dbReference>
<gene>
    <name evidence="5" type="ORF">EU557_18520</name>
</gene>
<dbReference type="Gene3D" id="3.40.50.300">
    <property type="entry name" value="P-loop containing nucleotide triphosphate hydrolases"/>
    <property type="match status" value="2"/>
</dbReference>
<organism evidence="5 6">
    <name type="scientific">Hymenobacter wooponensis</name>
    <dbReference type="NCBI Taxonomy" id="1525360"/>
    <lineage>
        <taxon>Bacteria</taxon>
        <taxon>Pseudomonadati</taxon>
        <taxon>Bacteroidota</taxon>
        <taxon>Cytophagia</taxon>
        <taxon>Cytophagales</taxon>
        <taxon>Hymenobacteraceae</taxon>
        <taxon>Hymenobacter</taxon>
    </lineage>
</organism>
<dbReference type="GO" id="GO:0005524">
    <property type="term" value="F:ATP binding"/>
    <property type="evidence" value="ECO:0007669"/>
    <property type="project" value="UniProtKB-KW"/>
</dbReference>
<proteinExistence type="predicted"/>
<accession>A0A4Z0MHZ9</accession>
<evidence type="ECO:0000256" key="2">
    <source>
        <dbReference type="ARBA" id="ARBA00022840"/>
    </source>
</evidence>
<dbReference type="FunFam" id="3.40.50.300:FF:001320">
    <property type="entry name" value="Heme ABC transporter ATP-binding protein"/>
    <property type="match status" value="1"/>
</dbReference>
<dbReference type="PROSITE" id="PS50893">
    <property type="entry name" value="ABC_TRANSPORTER_2"/>
    <property type="match status" value="2"/>
</dbReference>
<evidence type="ECO:0000256" key="1">
    <source>
        <dbReference type="ARBA" id="ARBA00022741"/>
    </source>
</evidence>
<evidence type="ECO:0000313" key="5">
    <source>
        <dbReference type="EMBL" id="TGD78967.1"/>
    </source>
</evidence>
<keyword evidence="2 5" id="KW-0067">ATP-binding</keyword>
<comment type="caution">
    <text evidence="5">The sequence shown here is derived from an EMBL/GenBank/DDBJ whole genome shotgun (WGS) entry which is preliminary data.</text>
</comment>
<feature type="domain" description="ABC transporter" evidence="4">
    <location>
        <begin position="3"/>
        <end position="236"/>
    </location>
</feature>
<sequence>MSIVARALTYTHPDKEVLFQNLQFSLLKGGKASLLGNNGVGKSTFLQLIAGRVLPSSGEVGLAETPYYVPQHLGQYDACTVAEALGVAGQLQALQAILAGEATTENFSLLNDAWDLEERVWSALSCWHLQHLGLWQPLRALSGGEKTKVFLAGALIHDPGIILLDEPSNHLDGESRHLLYEFMERSKATILVVSHDRALLNLVNLTLELTPTAVEVYGGNYTFYRAQKDAKLAALHAQVDDKEKTLHQAQQKARDVAEQRHKQEARGKAQGQKKALPRIVAGSLKSKAQQSSAQLKEAHADKINGITQDLQQIRAQLQAQQLLKIDLAKPDLHRGKTLVEAQALNFTYAKEPLWQAPLTFQVRSGDRVRIAGSNGAGKSTLLKLMTGSLSPTSGKIYVADFEYFYIDQDYSLLNNELTVFEQVQRFNSRGLLEHELKTVLHYQQFPRQAWDRKCAGLSGGEKLKLLLCCLIVSNNAPDVLILDEPTNNLDVYSQEVLTATVKDFGGSVLLISHDQYFVNAIGVDTTIQLA</sequence>
<dbReference type="Proteomes" id="UP000298284">
    <property type="component" value="Unassembled WGS sequence"/>
</dbReference>
<dbReference type="InterPro" id="IPR003439">
    <property type="entry name" value="ABC_transporter-like_ATP-bd"/>
</dbReference>
<dbReference type="InterPro" id="IPR027417">
    <property type="entry name" value="P-loop_NTPase"/>
</dbReference>
<dbReference type="PROSITE" id="PS00211">
    <property type="entry name" value="ABC_TRANSPORTER_1"/>
    <property type="match status" value="1"/>
</dbReference>
<dbReference type="AlphaFoldDB" id="A0A4Z0MHZ9"/>
<dbReference type="SMART" id="SM00382">
    <property type="entry name" value="AAA"/>
    <property type="match status" value="2"/>
</dbReference>